<evidence type="ECO:0000313" key="2">
    <source>
        <dbReference type="Proteomes" id="UP001157502"/>
    </source>
</evidence>
<accession>A0ACC2G3L5</accession>
<dbReference type="EMBL" id="CM055745">
    <property type="protein sequence ID" value="KAJ7998209.1"/>
    <property type="molecule type" value="Genomic_DNA"/>
</dbReference>
<sequence>MGRSQVGYAVIELVNRGSLHPLKSDFRDLRSVKVTEGIMSAQRTEIMALTEACRALTGLKGSIFTDSAYAFGVAHYYGKIWAKNGYRKSNGKPITHEKEIRALIEACELPESLNIVKCAAHQKVTDVIGVGNNLVDQYAKAAACGEPIVDNGVMAVTRSGKNREAQGRASRQEVLHWKTKGGVYVDGVWTGRQGQVIIPEILEKMVLIHAHGGGHSGRAEMLDVITRKLDDLVYIKMYRSRWDEQRR</sequence>
<organism evidence="1 2">
    <name type="scientific">Dallia pectoralis</name>
    <name type="common">Alaska blackfish</name>
    <dbReference type="NCBI Taxonomy" id="75939"/>
    <lineage>
        <taxon>Eukaryota</taxon>
        <taxon>Metazoa</taxon>
        <taxon>Chordata</taxon>
        <taxon>Craniata</taxon>
        <taxon>Vertebrata</taxon>
        <taxon>Euteleostomi</taxon>
        <taxon>Actinopterygii</taxon>
        <taxon>Neopterygii</taxon>
        <taxon>Teleostei</taxon>
        <taxon>Protacanthopterygii</taxon>
        <taxon>Esociformes</taxon>
        <taxon>Umbridae</taxon>
        <taxon>Dallia</taxon>
    </lineage>
</organism>
<dbReference type="Proteomes" id="UP001157502">
    <property type="component" value="Chromosome 18"/>
</dbReference>
<protein>
    <submittedName>
        <fullName evidence="1">Uncharacterized protein</fullName>
    </submittedName>
</protein>
<evidence type="ECO:0000313" key="1">
    <source>
        <dbReference type="EMBL" id="KAJ7998209.1"/>
    </source>
</evidence>
<keyword evidence="2" id="KW-1185">Reference proteome</keyword>
<proteinExistence type="predicted"/>
<reference evidence="1" key="1">
    <citation type="submission" date="2021-05" db="EMBL/GenBank/DDBJ databases">
        <authorList>
            <person name="Pan Q."/>
            <person name="Jouanno E."/>
            <person name="Zahm M."/>
            <person name="Klopp C."/>
            <person name="Cabau C."/>
            <person name="Louis A."/>
            <person name="Berthelot C."/>
            <person name="Parey E."/>
            <person name="Roest Crollius H."/>
            <person name="Montfort J."/>
            <person name="Robinson-Rechavi M."/>
            <person name="Bouchez O."/>
            <person name="Lampietro C."/>
            <person name="Lopez Roques C."/>
            <person name="Donnadieu C."/>
            <person name="Postlethwait J."/>
            <person name="Bobe J."/>
            <person name="Dillon D."/>
            <person name="Chandos A."/>
            <person name="von Hippel F."/>
            <person name="Guiguen Y."/>
        </authorList>
    </citation>
    <scope>NUCLEOTIDE SEQUENCE</scope>
    <source>
        <strain evidence="1">YG-Jan2019</strain>
    </source>
</reference>
<gene>
    <name evidence="1" type="ORF">DPEC_G00220220</name>
</gene>
<comment type="caution">
    <text evidence="1">The sequence shown here is derived from an EMBL/GenBank/DDBJ whole genome shotgun (WGS) entry which is preliminary data.</text>
</comment>
<name>A0ACC2G3L5_DALPE</name>